<dbReference type="PANTHER" id="PTHR11941">
    <property type="entry name" value="ENOYL-COA HYDRATASE-RELATED"/>
    <property type="match status" value="1"/>
</dbReference>
<dbReference type="GO" id="GO:0006635">
    <property type="term" value="P:fatty acid beta-oxidation"/>
    <property type="evidence" value="ECO:0007669"/>
    <property type="project" value="TreeGrafter"/>
</dbReference>
<dbReference type="AlphaFoldDB" id="A0A7K1Y4C6"/>
<protein>
    <submittedName>
        <fullName evidence="3">Enoyl-CoA hydratase/isomerase family protein</fullName>
    </submittedName>
</protein>
<dbReference type="CDD" id="cd06558">
    <property type="entry name" value="crotonase-like"/>
    <property type="match status" value="1"/>
</dbReference>
<keyword evidence="3" id="KW-0413">Isomerase</keyword>
<dbReference type="PANTHER" id="PTHR11941:SF45">
    <property type="entry name" value="ENOYL-COA DELTA ISOMERASE 1, MITOCHONDRIAL"/>
    <property type="match status" value="1"/>
</dbReference>
<dbReference type="EMBL" id="WVHS01000005">
    <property type="protein sequence ID" value="MXV17566.1"/>
    <property type="molecule type" value="Genomic_DNA"/>
</dbReference>
<dbReference type="GO" id="GO:0016853">
    <property type="term" value="F:isomerase activity"/>
    <property type="evidence" value="ECO:0007669"/>
    <property type="project" value="UniProtKB-KW"/>
</dbReference>
<dbReference type="PROSITE" id="PS00166">
    <property type="entry name" value="ENOYL_COA_HYDRATASE"/>
    <property type="match status" value="1"/>
</dbReference>
<dbReference type="Gene3D" id="3.90.226.10">
    <property type="entry name" value="2-enoyl-CoA Hydratase, Chain A, domain 1"/>
    <property type="match status" value="1"/>
</dbReference>
<gene>
    <name evidence="3" type="ORF">GS398_19860</name>
</gene>
<comment type="similarity">
    <text evidence="1 2">Belongs to the enoyl-CoA hydratase/isomerase family.</text>
</comment>
<dbReference type="RefSeq" id="WP_160908559.1">
    <property type="nucleotide sequence ID" value="NZ_WVHS01000005.1"/>
</dbReference>
<evidence type="ECO:0000256" key="1">
    <source>
        <dbReference type="ARBA" id="ARBA00005254"/>
    </source>
</evidence>
<comment type="caution">
    <text evidence="3">The sequence shown here is derived from an EMBL/GenBank/DDBJ whole genome shotgun (WGS) entry which is preliminary data.</text>
</comment>
<keyword evidence="4" id="KW-1185">Reference proteome</keyword>
<proteinExistence type="inferred from homology"/>
<dbReference type="InterPro" id="IPR001753">
    <property type="entry name" value="Enoyl-CoA_hydra/iso"/>
</dbReference>
<dbReference type="InterPro" id="IPR029045">
    <property type="entry name" value="ClpP/crotonase-like_dom_sf"/>
</dbReference>
<name>A0A7K1Y4C6_9SPHI</name>
<organism evidence="3 4">
    <name type="scientific">Hufsiella ginkgonis</name>
    <dbReference type="NCBI Taxonomy" id="2695274"/>
    <lineage>
        <taxon>Bacteria</taxon>
        <taxon>Pseudomonadati</taxon>
        <taxon>Bacteroidota</taxon>
        <taxon>Sphingobacteriia</taxon>
        <taxon>Sphingobacteriales</taxon>
        <taxon>Sphingobacteriaceae</taxon>
        <taxon>Hufsiella</taxon>
    </lineage>
</organism>
<dbReference type="SUPFAM" id="SSF52096">
    <property type="entry name" value="ClpP/crotonase"/>
    <property type="match status" value="1"/>
</dbReference>
<sequence>MNTIRVTQRDKVAIVTLDRGRSNALNAEMCSELNTIFRAIEQDDQVLGVILTGKENFFSAGLDLIELYDYNEVQIKDFWSSFLELTRMLVMFRKPFVAAINGHAPAGGCVLAICSDYRIMVDGKYIIGLNEVPVGIIVPESIFQLYAFWIGSGRASRFLLEGKLMKPEEALQAGLVDELVPEGTILTSAERQMKKYIQLNAVTWQQSKINIRRELVEKISADQSAMLDIMLRQWWSPNTRSILQTIIGNLRQKAPGS</sequence>
<dbReference type="Pfam" id="PF00378">
    <property type="entry name" value="ECH_1"/>
    <property type="match status" value="1"/>
</dbReference>
<evidence type="ECO:0000256" key="2">
    <source>
        <dbReference type="RuleBase" id="RU003707"/>
    </source>
</evidence>
<evidence type="ECO:0000313" key="3">
    <source>
        <dbReference type="EMBL" id="MXV17566.1"/>
    </source>
</evidence>
<reference evidence="3 4" key="1">
    <citation type="submission" date="2019-11" db="EMBL/GenBank/DDBJ databases">
        <title>Pedobacter sp. HMF7056 Genome sequencing and assembly.</title>
        <authorList>
            <person name="Kang H."/>
            <person name="Kim H."/>
            <person name="Joh K."/>
        </authorList>
    </citation>
    <scope>NUCLEOTIDE SEQUENCE [LARGE SCALE GENOMIC DNA]</scope>
    <source>
        <strain evidence="3 4">HMF7056</strain>
    </source>
</reference>
<dbReference type="Proteomes" id="UP000451233">
    <property type="component" value="Unassembled WGS sequence"/>
</dbReference>
<evidence type="ECO:0000313" key="4">
    <source>
        <dbReference type="Proteomes" id="UP000451233"/>
    </source>
</evidence>
<dbReference type="InterPro" id="IPR018376">
    <property type="entry name" value="Enoyl-CoA_hyd/isom_CS"/>
</dbReference>
<accession>A0A7K1Y4C6</accession>